<evidence type="ECO:0000256" key="3">
    <source>
        <dbReference type="ARBA" id="ARBA00023136"/>
    </source>
</evidence>
<dbReference type="PANTHER" id="PTHR32432:SF4">
    <property type="entry name" value="CELL DIVISION PROTEIN FTSA"/>
    <property type="match status" value="1"/>
</dbReference>
<feature type="non-terminal residue" evidence="6">
    <location>
        <position position="185"/>
    </location>
</feature>
<organism evidence="6">
    <name type="scientific">hydrothermal vent metagenome</name>
    <dbReference type="NCBI Taxonomy" id="652676"/>
    <lineage>
        <taxon>unclassified sequences</taxon>
        <taxon>metagenomes</taxon>
        <taxon>ecological metagenomes</taxon>
    </lineage>
</organism>
<dbReference type="InterPro" id="IPR020823">
    <property type="entry name" value="Cell_div_FtsA"/>
</dbReference>
<dbReference type="GO" id="GO:0032153">
    <property type="term" value="C:cell division site"/>
    <property type="evidence" value="ECO:0007669"/>
    <property type="project" value="TreeGrafter"/>
</dbReference>
<sequence>MEKGPIVAGLDVGTTKICAIVGQAVEGKMNILALGASPSKGLRKGMVVNIETTVESIINAVKDAERAAGVEINSVCVGIAGGHIKSFESYGAVGIRSREVTRGDVDRALEAAKAVYVPLDREVLHVLPVEYVVDGEDGIMNPVGMSGVRLEARVQIVTGSVSAVQNLIRCCEKAGLQVIDIVLEP</sequence>
<dbReference type="GO" id="GO:0009898">
    <property type="term" value="C:cytoplasmic side of plasma membrane"/>
    <property type="evidence" value="ECO:0007669"/>
    <property type="project" value="TreeGrafter"/>
</dbReference>
<dbReference type="Pfam" id="PF02491">
    <property type="entry name" value="SHS2_FTSA"/>
    <property type="match status" value="1"/>
</dbReference>
<keyword evidence="2 6" id="KW-0132">Cell division</keyword>
<accession>A0A3B1D566</accession>
<feature type="domain" description="SHS2" evidence="5">
    <location>
        <begin position="7"/>
        <end position="185"/>
    </location>
</feature>
<evidence type="ECO:0000313" key="6">
    <source>
        <dbReference type="EMBL" id="VAX30090.1"/>
    </source>
</evidence>
<dbReference type="InterPro" id="IPR003494">
    <property type="entry name" value="SHS2_FtsA"/>
</dbReference>
<dbReference type="PANTHER" id="PTHR32432">
    <property type="entry name" value="CELL DIVISION PROTEIN FTSA-RELATED"/>
    <property type="match status" value="1"/>
</dbReference>
<evidence type="ECO:0000259" key="5">
    <source>
        <dbReference type="SMART" id="SM00842"/>
    </source>
</evidence>
<evidence type="ECO:0000256" key="1">
    <source>
        <dbReference type="ARBA" id="ARBA00022475"/>
    </source>
</evidence>
<dbReference type="SMART" id="SM00842">
    <property type="entry name" value="FtsA"/>
    <property type="match status" value="1"/>
</dbReference>
<keyword evidence="4" id="KW-0131">Cell cycle</keyword>
<dbReference type="InterPro" id="IPR050696">
    <property type="entry name" value="FtsA/MreB"/>
</dbReference>
<dbReference type="FunFam" id="3.30.1490.110:FF:000001">
    <property type="entry name" value="Cell division protein FtsA"/>
    <property type="match status" value="1"/>
</dbReference>
<keyword evidence="1" id="KW-1003">Cell membrane</keyword>
<keyword evidence="3" id="KW-0472">Membrane</keyword>
<proteinExistence type="predicted"/>
<evidence type="ECO:0000256" key="4">
    <source>
        <dbReference type="ARBA" id="ARBA00023306"/>
    </source>
</evidence>
<dbReference type="InterPro" id="IPR043129">
    <property type="entry name" value="ATPase_NBD"/>
</dbReference>
<dbReference type="Gene3D" id="3.30.1490.110">
    <property type="match status" value="1"/>
</dbReference>
<dbReference type="SUPFAM" id="SSF53067">
    <property type="entry name" value="Actin-like ATPase domain"/>
    <property type="match status" value="1"/>
</dbReference>
<reference evidence="6" key="1">
    <citation type="submission" date="2018-06" db="EMBL/GenBank/DDBJ databases">
        <authorList>
            <person name="Zhirakovskaya E."/>
        </authorList>
    </citation>
    <scope>NUCLEOTIDE SEQUENCE</scope>
</reference>
<protein>
    <submittedName>
        <fullName evidence="6">Cell division protein FtsA</fullName>
    </submittedName>
</protein>
<name>A0A3B1D566_9ZZZZ</name>
<dbReference type="EMBL" id="UOGH01000151">
    <property type="protein sequence ID" value="VAX30090.1"/>
    <property type="molecule type" value="Genomic_DNA"/>
</dbReference>
<dbReference type="Gene3D" id="3.30.420.40">
    <property type="match status" value="1"/>
</dbReference>
<dbReference type="GO" id="GO:0051301">
    <property type="term" value="P:cell division"/>
    <property type="evidence" value="ECO:0007669"/>
    <property type="project" value="UniProtKB-KW"/>
</dbReference>
<dbReference type="NCBIfam" id="TIGR01174">
    <property type="entry name" value="ftsA"/>
    <property type="match status" value="1"/>
</dbReference>
<evidence type="ECO:0000256" key="2">
    <source>
        <dbReference type="ARBA" id="ARBA00022618"/>
    </source>
</evidence>
<dbReference type="AlphaFoldDB" id="A0A3B1D566"/>
<gene>
    <name evidence="6" type="ORF">MNBD_NITROSPIRAE02-1727</name>
</gene>